<accession>A0A418YWZ5</accession>
<keyword evidence="2" id="KW-1185">Reference proteome</keyword>
<comment type="caution">
    <text evidence="1">The sequence shown here is derived from an EMBL/GenBank/DDBJ whole genome shotgun (WGS) entry which is preliminary data.</text>
</comment>
<dbReference type="Proteomes" id="UP000283469">
    <property type="component" value="Unassembled WGS sequence"/>
</dbReference>
<gene>
    <name evidence="1" type="ORF">D0Z70_02470</name>
</gene>
<dbReference type="EMBL" id="QVRA01000002">
    <property type="protein sequence ID" value="RJG57104.1"/>
    <property type="molecule type" value="Genomic_DNA"/>
</dbReference>
<evidence type="ECO:0000313" key="2">
    <source>
        <dbReference type="Proteomes" id="UP000283469"/>
    </source>
</evidence>
<dbReference type="PANTHER" id="PTHR17985:SF8">
    <property type="entry name" value="TRANSPORT AND GOLGI ORGANIZATION PROTEIN 2 HOMOLOG"/>
    <property type="match status" value="1"/>
</dbReference>
<dbReference type="Pfam" id="PF05742">
    <property type="entry name" value="TANGO2"/>
    <property type="match status" value="1"/>
</dbReference>
<reference evidence="1 2" key="1">
    <citation type="submission" date="2018-08" db="EMBL/GenBank/DDBJ databases">
        <title>Sphingobium sp. EO9.</title>
        <authorList>
            <person name="Park Y."/>
            <person name="Kim K.H."/>
            <person name="Jeon C.O."/>
        </authorList>
    </citation>
    <scope>NUCLEOTIDE SEQUENCE [LARGE SCALE GENOMIC DNA]</scope>
    <source>
        <strain evidence="1 2">EO9</strain>
    </source>
</reference>
<dbReference type="InterPro" id="IPR008551">
    <property type="entry name" value="TANGO2"/>
</dbReference>
<sequence length="244" mass="26599">MCIVTMAWAAHPRWHLVLAGNRDEHHVRPSAALAQWDDRPGIIAGRDLQSGGTWAGVSDTGHMAVVTNQRGYGLAHPDRASRGALVTDMLTGEGLYAAPTLATLDDFNPFSLIAVDRHRARLLTNRPHPDAIDLPPGIISLSNGPFDTPWPKTQQLNAMLADWLATGQDDPALLFTALRTETLPDDIAPDAEPSPIFIRDAIYGTRCSTIVTIDYAGQGMIAERRYDAGGQQTGETWIEFAWPL</sequence>
<organism evidence="1 2">
    <name type="scientific">Sphingobium terrigena</name>
    <dbReference type="NCBI Taxonomy" id="2304063"/>
    <lineage>
        <taxon>Bacteria</taxon>
        <taxon>Pseudomonadati</taxon>
        <taxon>Pseudomonadota</taxon>
        <taxon>Alphaproteobacteria</taxon>
        <taxon>Sphingomonadales</taxon>
        <taxon>Sphingomonadaceae</taxon>
        <taxon>Sphingobium</taxon>
    </lineage>
</organism>
<dbReference type="OrthoDB" id="4380123at2"/>
<name>A0A418YWZ5_9SPHN</name>
<protein>
    <submittedName>
        <fullName evidence="1">NRDE family protein</fullName>
    </submittedName>
</protein>
<proteinExistence type="predicted"/>
<dbReference type="PANTHER" id="PTHR17985">
    <property type="entry name" value="SER/THR-RICH PROTEIN T10 IN DGCR REGION"/>
    <property type="match status" value="1"/>
</dbReference>
<evidence type="ECO:0000313" key="1">
    <source>
        <dbReference type="EMBL" id="RJG57104.1"/>
    </source>
</evidence>
<dbReference type="RefSeq" id="WP_119743823.1">
    <property type="nucleotide sequence ID" value="NZ_QVRA01000002.1"/>
</dbReference>
<dbReference type="AlphaFoldDB" id="A0A418YWZ5"/>